<evidence type="ECO:0000256" key="3">
    <source>
        <dbReference type="ARBA" id="ARBA00022801"/>
    </source>
</evidence>
<protein>
    <submittedName>
        <fullName evidence="6">Alpha-L-arabinofuranosidase</fullName>
    </submittedName>
</protein>
<dbReference type="PROSITE" id="PS50231">
    <property type="entry name" value="RICIN_B_LECTIN"/>
    <property type="match status" value="1"/>
</dbReference>
<dbReference type="Gene3D" id="2.115.10.20">
    <property type="entry name" value="Glycosyl hydrolase domain, family 43"/>
    <property type="match status" value="1"/>
</dbReference>
<dbReference type="Proteomes" id="UP000276260">
    <property type="component" value="Unassembled WGS sequence"/>
</dbReference>
<dbReference type="SUPFAM" id="SSF75005">
    <property type="entry name" value="Arabinanase/levansucrase/invertase"/>
    <property type="match status" value="1"/>
</dbReference>
<dbReference type="Pfam" id="PF04616">
    <property type="entry name" value="Glyco_hydro_43"/>
    <property type="match status" value="1"/>
</dbReference>
<comment type="similarity">
    <text evidence="1">Belongs to the glycosyl hydrolase 43 family.</text>
</comment>
<dbReference type="InterPro" id="IPR000772">
    <property type="entry name" value="Ricin_B_lectin"/>
</dbReference>
<keyword evidence="7" id="KW-1185">Reference proteome</keyword>
<keyword evidence="4" id="KW-0326">Glycosidase</keyword>
<evidence type="ECO:0000256" key="2">
    <source>
        <dbReference type="ARBA" id="ARBA00022729"/>
    </source>
</evidence>
<evidence type="ECO:0000256" key="4">
    <source>
        <dbReference type="ARBA" id="ARBA00023295"/>
    </source>
</evidence>
<dbReference type="Gene3D" id="2.80.10.50">
    <property type="match status" value="2"/>
</dbReference>
<keyword evidence="2" id="KW-0732">Signal</keyword>
<gene>
    <name evidence="6" type="ORF">EIK76_05385</name>
</gene>
<dbReference type="Pfam" id="PF14200">
    <property type="entry name" value="RicinB_lectin_2"/>
    <property type="match status" value="1"/>
</dbReference>
<evidence type="ECO:0000313" key="7">
    <source>
        <dbReference type="Proteomes" id="UP000276260"/>
    </source>
</evidence>
<evidence type="ECO:0000313" key="6">
    <source>
        <dbReference type="EMBL" id="RRJ23500.1"/>
    </source>
</evidence>
<comment type="caution">
    <text evidence="6">The sequence shown here is derived from an EMBL/GenBank/DDBJ whole genome shotgun (WGS) entry which is preliminary data.</text>
</comment>
<dbReference type="OrthoDB" id="177947at2"/>
<dbReference type="GO" id="GO:0004553">
    <property type="term" value="F:hydrolase activity, hydrolyzing O-glycosyl compounds"/>
    <property type="evidence" value="ECO:0007669"/>
    <property type="project" value="InterPro"/>
</dbReference>
<dbReference type="CDD" id="cd18820">
    <property type="entry name" value="GH43_LbAraf43-like"/>
    <property type="match status" value="1"/>
</dbReference>
<proteinExistence type="inferred from homology"/>
<dbReference type="InterPro" id="IPR006710">
    <property type="entry name" value="Glyco_hydro_43"/>
</dbReference>
<organism evidence="6 7">
    <name type="scientific">Rheinheimera mesophila</name>
    <dbReference type="NCBI Taxonomy" id="1547515"/>
    <lineage>
        <taxon>Bacteria</taxon>
        <taxon>Pseudomonadati</taxon>
        <taxon>Pseudomonadota</taxon>
        <taxon>Gammaproteobacteria</taxon>
        <taxon>Chromatiales</taxon>
        <taxon>Chromatiaceae</taxon>
        <taxon>Rheinheimera</taxon>
    </lineage>
</organism>
<dbReference type="EMBL" id="RRCF01000001">
    <property type="protein sequence ID" value="RRJ23500.1"/>
    <property type="molecule type" value="Genomic_DNA"/>
</dbReference>
<dbReference type="CDD" id="cd00161">
    <property type="entry name" value="beta-trefoil_Ricin-like"/>
    <property type="match status" value="1"/>
</dbReference>
<sequence>MDCDRWHQPAVVTGEIISYPADSQIHCPPLLFLSSFRFRLLWSYCNTNIKSTERTRFIMTLTDQPLPGFKGYRMPLVISFLSCLAACSPEPAQEQTSVPVVPAAVTAPAATREDQSFTNPLFANGADPWLEYWQGNYYLTTTTWTSQLVMRKSPTLAGLASATPVNIWSETNPKSCCNFWAFEFHRLQGPDGPRWYMMYTSGKQENLDGQHLSVLESAGDDPMGPYQYKGSPMPDSWNIDGNYLEHNGKLYLLWSEWVGDEQLNWISEMSNPWTLTGERMVLSRPSLPWEQSGRKVNEGPEVLKHQGRTFVVYSASFCDTPDYKLGLLELTGDNPMQASSWTKAEQPVFERGNGVFGPGHNGFFRSPDGTENWLVYHGNNKETDGCSATRSVRAQPFTFTADGTPDFGTPVPEGQTVAAPSGEQGPLTLVPEGVRWQLINRATELCLASSAQGLTEQSCTEQTEWVLDPTSKGRYRLADQEGRFIGAHGDVSAWVNQPGQQWLLKAGKDGYFQLLNASGQTPLTATNCKADAAASCQEWLLLPANKTVLSSRQSGKVLSTQDCAATSGAQVIQQSWTQQGCQQWRWKAGQAGHVQLQNSLNPELCLTVKDEALAAGADLVLGNCAAKSSQWALQLLDNGALSLLSVHTKQRVDLPSCSLYDQVTLKQAPEHSDAICQQFQLRAAD</sequence>
<feature type="domain" description="Ricin B lectin" evidence="5">
    <location>
        <begin position="536"/>
        <end position="620"/>
    </location>
</feature>
<dbReference type="InterPro" id="IPR023296">
    <property type="entry name" value="Glyco_hydro_beta-prop_sf"/>
</dbReference>
<dbReference type="PANTHER" id="PTHR43817">
    <property type="entry name" value="GLYCOSYL HYDROLASE"/>
    <property type="match status" value="1"/>
</dbReference>
<evidence type="ECO:0000256" key="1">
    <source>
        <dbReference type="ARBA" id="ARBA00009865"/>
    </source>
</evidence>
<reference evidence="6 7" key="1">
    <citation type="submission" date="2018-11" db="EMBL/GenBank/DDBJ databases">
        <title>Draft genome analysis of Rheinheimera mesophila isolated from an industrial waste site.</title>
        <authorList>
            <person name="Yu Q."/>
            <person name="Qi Y."/>
            <person name="Zhang H."/>
            <person name="Lu Y."/>
            <person name="Pu J."/>
        </authorList>
    </citation>
    <scope>NUCLEOTIDE SEQUENCE [LARGE SCALE GENOMIC DNA]</scope>
    <source>
        <strain evidence="6 7">IITR13</strain>
    </source>
</reference>
<accession>A0A3P3QSV5</accession>
<evidence type="ECO:0000259" key="5">
    <source>
        <dbReference type="Pfam" id="PF14200"/>
    </source>
</evidence>
<dbReference type="InterPro" id="IPR035992">
    <property type="entry name" value="Ricin_B-like_lectins"/>
</dbReference>
<dbReference type="PANTHER" id="PTHR43817:SF1">
    <property type="entry name" value="HYDROLASE, FAMILY 43, PUTATIVE (AFU_ORTHOLOGUE AFUA_3G01660)-RELATED"/>
    <property type="match status" value="1"/>
</dbReference>
<dbReference type="GO" id="GO:0005975">
    <property type="term" value="P:carbohydrate metabolic process"/>
    <property type="evidence" value="ECO:0007669"/>
    <property type="project" value="InterPro"/>
</dbReference>
<dbReference type="SUPFAM" id="SSF50370">
    <property type="entry name" value="Ricin B-like lectins"/>
    <property type="match status" value="2"/>
</dbReference>
<keyword evidence="3" id="KW-0378">Hydrolase</keyword>
<dbReference type="AlphaFoldDB" id="A0A3P3QSV5"/>
<name>A0A3P3QSV5_9GAMM</name>